<feature type="region of interest" description="Disordered" evidence="1">
    <location>
        <begin position="1"/>
        <end position="48"/>
    </location>
</feature>
<gene>
    <name evidence="2" type="ORF">N7330_17810</name>
</gene>
<comment type="caution">
    <text evidence="2">The sequence shown here is derived from an EMBL/GenBank/DDBJ whole genome shotgun (WGS) entry which is preliminary data.</text>
</comment>
<organism evidence="2 3">
    <name type="scientific">Comamonas aquatica</name>
    <dbReference type="NCBI Taxonomy" id="225991"/>
    <lineage>
        <taxon>Bacteria</taxon>
        <taxon>Pseudomonadati</taxon>
        <taxon>Pseudomonadota</taxon>
        <taxon>Betaproteobacteria</taxon>
        <taxon>Burkholderiales</taxon>
        <taxon>Comamonadaceae</taxon>
        <taxon>Comamonas</taxon>
    </lineage>
</organism>
<evidence type="ECO:0000313" key="3">
    <source>
        <dbReference type="Proteomes" id="UP001158297"/>
    </source>
</evidence>
<name>A0AA42HV70_9BURK</name>
<dbReference type="AlphaFoldDB" id="A0AA42HV70"/>
<evidence type="ECO:0000256" key="1">
    <source>
        <dbReference type="SAM" id="MobiDB-lite"/>
    </source>
</evidence>
<reference evidence="2" key="1">
    <citation type="submission" date="2022-09" db="EMBL/GenBank/DDBJ databases">
        <title>Intensive care unit water sources are persistently colonized with multi-drug resistant bacteria and are the site of extensive horizontal gene transfer of antibiotic resistance genes.</title>
        <authorList>
            <person name="Diorio-Toth L."/>
        </authorList>
    </citation>
    <scope>NUCLEOTIDE SEQUENCE</scope>
    <source>
        <strain evidence="2">GD04130</strain>
    </source>
</reference>
<feature type="compositionally biased region" description="Polar residues" evidence="1">
    <location>
        <begin position="1"/>
        <end position="14"/>
    </location>
</feature>
<proteinExistence type="predicted"/>
<evidence type="ECO:0000313" key="2">
    <source>
        <dbReference type="EMBL" id="MDH0364886.1"/>
    </source>
</evidence>
<dbReference type="EMBL" id="JAODZU010000029">
    <property type="protein sequence ID" value="MDH0364886.1"/>
    <property type="molecule type" value="Genomic_DNA"/>
</dbReference>
<accession>A0AA42HV70</accession>
<dbReference type="RefSeq" id="WP_279823150.1">
    <property type="nucleotide sequence ID" value="NZ_JAOCET010000002.1"/>
</dbReference>
<sequence>MQVAQVQINGTGAASSGPVDMKNYPTSEDDMGAIPLAESGFEDEQPDE</sequence>
<protein>
    <submittedName>
        <fullName evidence="2">Uncharacterized protein</fullName>
    </submittedName>
</protein>
<dbReference type="Proteomes" id="UP001158297">
    <property type="component" value="Unassembled WGS sequence"/>
</dbReference>